<dbReference type="AlphaFoldDB" id="A0A8H4TSZ8"/>
<comment type="caution">
    <text evidence="2">The sequence shown here is derived from an EMBL/GenBank/DDBJ whole genome shotgun (WGS) entry which is preliminary data.</text>
</comment>
<name>A0A8H4TSZ8_9HYPO</name>
<accession>A0A8H4TSZ8</accession>
<dbReference type="EMBL" id="JABEXW010000468">
    <property type="protein sequence ID" value="KAF4963506.1"/>
    <property type="molecule type" value="Genomic_DNA"/>
</dbReference>
<protein>
    <recommendedName>
        <fullName evidence="4">J domain-containing protein</fullName>
    </recommendedName>
</protein>
<evidence type="ECO:0000256" key="1">
    <source>
        <dbReference type="SAM" id="SignalP"/>
    </source>
</evidence>
<sequence>MLPLLAIVAMISGVGWLNWPTSPKLVAGPIGNINVQQGKSMITEQYFNPLTHQPDRICRVYHLIKEETPGLTAPPDLYEYLQVPRTNEDITVRVWQASACRADRYLSEAPTQQQEIFLRASTVLMDEATRSVYDGTFWRAIMQEEESKRGAKLKEICGWD</sequence>
<reference evidence="2" key="1">
    <citation type="journal article" date="2020" name="BMC Genomics">
        <title>Correction to: Identification and distribution of gene clusters required for synthesis of sphingolipid metabolism inhibitors in diverse species of the filamentous fungus Fusarium.</title>
        <authorList>
            <person name="Kim H.S."/>
            <person name="Lohmar J.M."/>
            <person name="Busman M."/>
            <person name="Brown D.W."/>
            <person name="Naumann T.A."/>
            <person name="Divon H.H."/>
            <person name="Lysoe E."/>
            <person name="Uhlig S."/>
            <person name="Proctor R.H."/>
        </authorList>
    </citation>
    <scope>NUCLEOTIDE SEQUENCE</scope>
    <source>
        <strain evidence="2">NRRL 20472</strain>
    </source>
</reference>
<proteinExistence type="predicted"/>
<evidence type="ECO:0000313" key="3">
    <source>
        <dbReference type="Proteomes" id="UP000622797"/>
    </source>
</evidence>
<dbReference type="OrthoDB" id="10444293at2759"/>
<dbReference type="Proteomes" id="UP000622797">
    <property type="component" value="Unassembled WGS sequence"/>
</dbReference>
<keyword evidence="3" id="KW-1185">Reference proteome</keyword>
<feature type="signal peptide" evidence="1">
    <location>
        <begin position="1"/>
        <end position="16"/>
    </location>
</feature>
<evidence type="ECO:0000313" key="2">
    <source>
        <dbReference type="EMBL" id="KAF4963506.1"/>
    </source>
</evidence>
<organism evidence="2 3">
    <name type="scientific">Fusarium sarcochroum</name>
    <dbReference type="NCBI Taxonomy" id="1208366"/>
    <lineage>
        <taxon>Eukaryota</taxon>
        <taxon>Fungi</taxon>
        <taxon>Dikarya</taxon>
        <taxon>Ascomycota</taxon>
        <taxon>Pezizomycotina</taxon>
        <taxon>Sordariomycetes</taxon>
        <taxon>Hypocreomycetidae</taxon>
        <taxon>Hypocreales</taxon>
        <taxon>Nectriaceae</taxon>
        <taxon>Fusarium</taxon>
        <taxon>Fusarium lateritium species complex</taxon>
    </lineage>
</organism>
<evidence type="ECO:0008006" key="4">
    <source>
        <dbReference type="Google" id="ProtNLM"/>
    </source>
</evidence>
<reference evidence="2" key="2">
    <citation type="submission" date="2020-05" db="EMBL/GenBank/DDBJ databases">
        <authorList>
            <person name="Kim H.-S."/>
            <person name="Proctor R.H."/>
            <person name="Brown D.W."/>
        </authorList>
    </citation>
    <scope>NUCLEOTIDE SEQUENCE</scope>
    <source>
        <strain evidence="2">NRRL 20472</strain>
    </source>
</reference>
<gene>
    <name evidence="2" type="ORF">FSARC_8485</name>
</gene>
<keyword evidence="1" id="KW-0732">Signal</keyword>
<feature type="chain" id="PRO_5034324084" description="J domain-containing protein" evidence="1">
    <location>
        <begin position="17"/>
        <end position="160"/>
    </location>
</feature>